<dbReference type="PANTHER" id="PTHR47197">
    <property type="entry name" value="PROTEIN NIRF"/>
    <property type="match status" value="1"/>
</dbReference>
<comment type="caution">
    <text evidence="2">The sequence shown here is derived from an EMBL/GenBank/DDBJ whole genome shotgun (WGS) entry which is preliminary data.</text>
</comment>
<dbReference type="InterPro" id="IPR011045">
    <property type="entry name" value="N2O_reductase_N"/>
</dbReference>
<evidence type="ECO:0000313" key="3">
    <source>
        <dbReference type="Proteomes" id="UP000799772"/>
    </source>
</evidence>
<dbReference type="PANTHER" id="PTHR47197:SF3">
    <property type="entry name" value="DIHYDRO-HEME D1 DEHYDROGENASE"/>
    <property type="match status" value="1"/>
</dbReference>
<dbReference type="AlphaFoldDB" id="A0A9P4ID60"/>
<accession>A0A9P4ID60</accession>
<dbReference type="OrthoDB" id="5340947at2759"/>
<reference evidence="2" key="1">
    <citation type="journal article" date="2020" name="Stud. Mycol.">
        <title>101 Dothideomycetes genomes: a test case for predicting lifestyles and emergence of pathogens.</title>
        <authorList>
            <person name="Haridas S."/>
            <person name="Albert R."/>
            <person name="Binder M."/>
            <person name="Bloem J."/>
            <person name="Labutti K."/>
            <person name="Salamov A."/>
            <person name="Andreopoulos B."/>
            <person name="Baker S."/>
            <person name="Barry K."/>
            <person name="Bills G."/>
            <person name="Bluhm B."/>
            <person name="Cannon C."/>
            <person name="Castanera R."/>
            <person name="Culley D."/>
            <person name="Daum C."/>
            <person name="Ezra D."/>
            <person name="Gonzalez J."/>
            <person name="Henrissat B."/>
            <person name="Kuo A."/>
            <person name="Liang C."/>
            <person name="Lipzen A."/>
            <person name="Lutzoni F."/>
            <person name="Magnuson J."/>
            <person name="Mondo S."/>
            <person name="Nolan M."/>
            <person name="Ohm R."/>
            <person name="Pangilinan J."/>
            <person name="Park H.-J."/>
            <person name="Ramirez L."/>
            <person name="Alfaro M."/>
            <person name="Sun H."/>
            <person name="Tritt A."/>
            <person name="Yoshinaga Y."/>
            <person name="Zwiers L.-H."/>
            <person name="Turgeon B."/>
            <person name="Goodwin S."/>
            <person name="Spatafora J."/>
            <person name="Crous P."/>
            <person name="Grigoriev I."/>
        </authorList>
    </citation>
    <scope>NUCLEOTIDE SEQUENCE</scope>
    <source>
        <strain evidence="2">CBS 133067</strain>
    </source>
</reference>
<dbReference type="Proteomes" id="UP000799772">
    <property type="component" value="Unassembled WGS sequence"/>
</dbReference>
<sequence length="394" mass="40995">MDTLLIASIALMGVVGAVSYPDCQAVAPHQKTLNDVRTANISAPASPFGLIFSKQSDRAFVALNTTLGVLDTSSLKPKLMHQIPVPAEYLDPSGVKAISLTHDGRYVIASTYIGAVIVNVEKAVVGSSDAFAGALVGTAGNSSMQVTITADDKYAIVSQEYGISDGIGALEVFKLHEPTGYGSGNVTSTYVGALFLGRAVLGTALSSDGRTLYATSELAVTDTQIGANGSARGNLSVIDVETLKTDPSKALLHNVPAGCDPVRVSVAPDSSVWVTARQSNHLLAYDAKKLLSQPEKALIASVQVGTAPVGLIFVSSKHGSRILTADSNRFDQLTTTGISVVDWRAALRGKPAGLGKIPTGLFPREFAISPDGRTVLVADFDSSQVQAIDVDSLP</sequence>
<evidence type="ECO:0000256" key="1">
    <source>
        <dbReference type="SAM" id="SignalP"/>
    </source>
</evidence>
<protein>
    <submittedName>
        <fullName evidence="2">Isomerase YbhE</fullName>
    </submittedName>
</protein>
<gene>
    <name evidence="2" type="ORF">NA57DRAFT_77432</name>
</gene>
<proteinExistence type="predicted"/>
<dbReference type="SUPFAM" id="SSF50974">
    <property type="entry name" value="Nitrous oxide reductase, N-terminal domain"/>
    <property type="match status" value="1"/>
</dbReference>
<evidence type="ECO:0000313" key="2">
    <source>
        <dbReference type="EMBL" id="KAF2097178.1"/>
    </source>
</evidence>
<keyword evidence="2" id="KW-0413">Isomerase</keyword>
<keyword evidence="3" id="KW-1185">Reference proteome</keyword>
<dbReference type="SUPFAM" id="SSF51004">
    <property type="entry name" value="C-terminal (heme d1) domain of cytochrome cd1-nitrite reductase"/>
    <property type="match status" value="1"/>
</dbReference>
<name>A0A9P4ID60_9PEZI</name>
<feature type="signal peptide" evidence="1">
    <location>
        <begin position="1"/>
        <end position="19"/>
    </location>
</feature>
<organism evidence="2 3">
    <name type="scientific">Rhizodiscina lignyota</name>
    <dbReference type="NCBI Taxonomy" id="1504668"/>
    <lineage>
        <taxon>Eukaryota</taxon>
        <taxon>Fungi</taxon>
        <taxon>Dikarya</taxon>
        <taxon>Ascomycota</taxon>
        <taxon>Pezizomycotina</taxon>
        <taxon>Dothideomycetes</taxon>
        <taxon>Pleosporomycetidae</taxon>
        <taxon>Aulographales</taxon>
        <taxon>Rhizodiscinaceae</taxon>
        <taxon>Rhizodiscina</taxon>
    </lineage>
</organism>
<dbReference type="GO" id="GO:0016853">
    <property type="term" value="F:isomerase activity"/>
    <property type="evidence" value="ECO:0007669"/>
    <property type="project" value="UniProtKB-KW"/>
</dbReference>
<dbReference type="InterPro" id="IPR051200">
    <property type="entry name" value="Host-pathogen_enzymatic-act"/>
</dbReference>
<dbReference type="InterPro" id="IPR011048">
    <property type="entry name" value="Haem_d1_sf"/>
</dbReference>
<dbReference type="Gene3D" id="2.130.10.10">
    <property type="entry name" value="YVTN repeat-like/Quinoprotein amine dehydrogenase"/>
    <property type="match status" value="2"/>
</dbReference>
<keyword evidence="1" id="KW-0732">Signal</keyword>
<dbReference type="EMBL" id="ML978128">
    <property type="protein sequence ID" value="KAF2097178.1"/>
    <property type="molecule type" value="Genomic_DNA"/>
</dbReference>
<dbReference type="InterPro" id="IPR015943">
    <property type="entry name" value="WD40/YVTN_repeat-like_dom_sf"/>
</dbReference>
<feature type="chain" id="PRO_5040170366" evidence="1">
    <location>
        <begin position="20"/>
        <end position="394"/>
    </location>
</feature>